<dbReference type="AlphaFoldDB" id="A0A8S3SW36"/>
<dbReference type="Proteomes" id="UP000683360">
    <property type="component" value="Unassembled WGS sequence"/>
</dbReference>
<feature type="compositionally biased region" description="Basic and acidic residues" evidence="1">
    <location>
        <begin position="15"/>
        <end position="27"/>
    </location>
</feature>
<dbReference type="EMBL" id="CAJPWZ010001769">
    <property type="protein sequence ID" value="CAG2222938.1"/>
    <property type="molecule type" value="Genomic_DNA"/>
</dbReference>
<evidence type="ECO:0000256" key="1">
    <source>
        <dbReference type="SAM" id="MobiDB-lite"/>
    </source>
</evidence>
<feature type="region of interest" description="Disordered" evidence="1">
    <location>
        <begin position="1"/>
        <end position="27"/>
    </location>
</feature>
<evidence type="ECO:0000313" key="3">
    <source>
        <dbReference type="Proteomes" id="UP000683360"/>
    </source>
</evidence>
<dbReference type="OrthoDB" id="5971732at2759"/>
<comment type="caution">
    <text evidence="2">The sequence shown here is derived from an EMBL/GenBank/DDBJ whole genome shotgun (WGS) entry which is preliminary data.</text>
</comment>
<sequence length="605" mass="70277">MIYKIKSHEHKKNTKEHENNTDLPDENQHEHKKNIIEHGNNRTFKQARRILPSMWQKDIKICTRDLYRFRNLFKQPNTSPNQHDQLKYKLFVFIPHSEEDCFICNNGKIRIKYQCLKRKRTSTCIADKHDEDFPIEQLKDLVKEISQMNVQKKEDIFKEMIKEMPLADVEILSYCLGKKIQQDIADDAASFAVQYKDPKSMAEFQITPWLKERNKSLICYLYGIYMQFRLSTNSQECGKELAIARGLEQLYLLRCPNLISPLSFLLNVCIYSLTGSKLAIYMIGNCCPAGHYKTVTNWLKEQGTEEPVIPVGDIMNIFDNEQVIGRKSAIRPNQKVSVSIITNKGIISLKSDMMLQKQLELKPKPTNMMDEEYQKEDSRTQKEQHALQTVTDEIRSQSSARFIKLEKSHFEQLYYFIDSAIEVVMKEQTKNGNVVVDCIDKRVEKDIQDELMITCTACGRLNRKRKLICEGCNEREGLKAAKELKKKTSDTIVKEKSVSYVKLSFLQEAKNTAIKVEQDEDNVYDHVPTNHKASHQITITDPVFCNPNSYDTVAMVLRKIGKDIGIYKYGGQLRHWTFICCDGLPYVICKKLQEEAVMCTENIQR</sequence>
<name>A0A8S3SW36_MYTED</name>
<feature type="compositionally biased region" description="Basic residues" evidence="1">
    <location>
        <begin position="1"/>
        <end position="14"/>
    </location>
</feature>
<protein>
    <submittedName>
        <fullName evidence="2">Uncharacterized protein</fullName>
    </submittedName>
</protein>
<gene>
    <name evidence="2" type="ORF">MEDL_36239</name>
</gene>
<keyword evidence="3" id="KW-1185">Reference proteome</keyword>
<reference evidence="2" key="1">
    <citation type="submission" date="2021-03" db="EMBL/GenBank/DDBJ databases">
        <authorList>
            <person name="Bekaert M."/>
        </authorList>
    </citation>
    <scope>NUCLEOTIDE SEQUENCE</scope>
</reference>
<proteinExistence type="predicted"/>
<organism evidence="2 3">
    <name type="scientific">Mytilus edulis</name>
    <name type="common">Blue mussel</name>
    <dbReference type="NCBI Taxonomy" id="6550"/>
    <lineage>
        <taxon>Eukaryota</taxon>
        <taxon>Metazoa</taxon>
        <taxon>Spiralia</taxon>
        <taxon>Lophotrochozoa</taxon>
        <taxon>Mollusca</taxon>
        <taxon>Bivalvia</taxon>
        <taxon>Autobranchia</taxon>
        <taxon>Pteriomorphia</taxon>
        <taxon>Mytilida</taxon>
        <taxon>Mytiloidea</taxon>
        <taxon>Mytilidae</taxon>
        <taxon>Mytilinae</taxon>
        <taxon>Mytilus</taxon>
    </lineage>
</organism>
<accession>A0A8S3SW36</accession>
<evidence type="ECO:0000313" key="2">
    <source>
        <dbReference type="EMBL" id="CAG2222938.1"/>
    </source>
</evidence>